<dbReference type="Pfam" id="PF00072">
    <property type="entry name" value="Response_reg"/>
    <property type="match status" value="1"/>
</dbReference>
<evidence type="ECO:0000313" key="4">
    <source>
        <dbReference type="Proteomes" id="UP000005481"/>
    </source>
</evidence>
<feature type="domain" description="Response regulatory" evidence="2">
    <location>
        <begin position="3"/>
        <end position="122"/>
    </location>
</feature>
<keyword evidence="1" id="KW-0597">Phosphoprotein</keyword>
<dbReference type="PANTHER" id="PTHR37299">
    <property type="entry name" value="TRANSCRIPTIONAL REGULATOR-RELATED"/>
    <property type="match status" value="1"/>
</dbReference>
<evidence type="ECO:0000256" key="1">
    <source>
        <dbReference type="PROSITE-ProRule" id="PRU00169"/>
    </source>
</evidence>
<dbReference type="RefSeq" id="WP_006789772.1">
    <property type="nucleotide sequence ID" value="NZ_JH417574.1"/>
</dbReference>
<dbReference type="InterPro" id="IPR046947">
    <property type="entry name" value="LytR-like"/>
</dbReference>
<keyword evidence="4" id="KW-1185">Reference proteome</keyword>
<dbReference type="eggNOG" id="COG3279">
    <property type="taxonomic scope" value="Bacteria"/>
</dbReference>
<gene>
    <name evidence="3" type="ORF">HMPREF0080_00785</name>
</gene>
<organism evidence="3 4">
    <name type="scientific">Anaeroglobus geminatus F0357</name>
    <dbReference type="NCBI Taxonomy" id="861450"/>
    <lineage>
        <taxon>Bacteria</taxon>
        <taxon>Bacillati</taxon>
        <taxon>Bacillota</taxon>
        <taxon>Negativicutes</taxon>
        <taxon>Veillonellales</taxon>
        <taxon>Veillonellaceae</taxon>
        <taxon>Anaeroglobus</taxon>
    </lineage>
</organism>
<dbReference type="PROSITE" id="PS50110">
    <property type="entry name" value="RESPONSE_REGULATORY"/>
    <property type="match status" value="1"/>
</dbReference>
<reference evidence="3 4" key="1">
    <citation type="submission" date="2011-08" db="EMBL/GenBank/DDBJ databases">
        <authorList>
            <person name="Weinstock G."/>
            <person name="Sodergren E."/>
            <person name="Clifton S."/>
            <person name="Fulton L."/>
            <person name="Fulton B."/>
            <person name="Courtney L."/>
            <person name="Fronick C."/>
            <person name="Harrison M."/>
            <person name="Strong C."/>
            <person name="Farmer C."/>
            <person name="Delahaunty K."/>
            <person name="Markovic C."/>
            <person name="Hall O."/>
            <person name="Minx P."/>
            <person name="Tomlinson C."/>
            <person name="Mitreva M."/>
            <person name="Hou S."/>
            <person name="Chen J."/>
            <person name="Wollam A."/>
            <person name="Pepin K.H."/>
            <person name="Johnson M."/>
            <person name="Bhonagiri V."/>
            <person name="Zhang X."/>
            <person name="Suruliraj S."/>
            <person name="Warren W."/>
            <person name="Chinwalla A."/>
            <person name="Mardis E.R."/>
            <person name="Wilson R.K."/>
        </authorList>
    </citation>
    <scope>NUCLEOTIDE SEQUENCE [LARGE SCALE GENOMIC DNA]</scope>
    <source>
        <strain evidence="3 4">F0357</strain>
    </source>
</reference>
<dbReference type="PANTHER" id="PTHR37299:SF1">
    <property type="entry name" value="STAGE 0 SPORULATION PROTEIN A HOMOLOG"/>
    <property type="match status" value="1"/>
</dbReference>
<evidence type="ECO:0000313" key="3">
    <source>
        <dbReference type="EMBL" id="EHM42240.1"/>
    </source>
</evidence>
<accession>G9YGL8</accession>
<dbReference type="Proteomes" id="UP000005481">
    <property type="component" value="Unassembled WGS sequence"/>
</dbReference>
<dbReference type="Gene3D" id="2.40.50.1020">
    <property type="entry name" value="LytTr DNA-binding domain"/>
    <property type="match status" value="1"/>
</dbReference>
<dbReference type="SUPFAM" id="SSF52172">
    <property type="entry name" value="CheY-like"/>
    <property type="match status" value="1"/>
</dbReference>
<dbReference type="Pfam" id="PF04397">
    <property type="entry name" value="LytTR"/>
    <property type="match status" value="1"/>
</dbReference>
<dbReference type="InterPro" id="IPR001789">
    <property type="entry name" value="Sig_transdc_resp-reg_receiver"/>
</dbReference>
<name>G9YGL8_9FIRM</name>
<sequence>MIRIAICDDDRYQLVEIKNLAERCLADRAEQIDYILYDNSFLFMGDVERNKHIDILLLDIYMPGISGLDIASEIRKREMRTEIIFLTSSDNFAIEAFSLQASHYLLKPVDNGRLHMALERALKNLGKKESKQIVFKTVGGGLQVEAIDRIAFIESRGHTLMVHLKGRSIIAVRHTLTGLLHVLNAKSPGQFIAPGKGYIVNQKAIHIIKRDHLEVMGHIIPVAQRKYRKIQETYFKFMFNRELSSR</sequence>
<dbReference type="STRING" id="861450.HMPREF0080_00785"/>
<feature type="modified residue" description="4-aspartylphosphate" evidence="1">
    <location>
        <position position="59"/>
    </location>
</feature>
<dbReference type="Gene3D" id="3.40.50.2300">
    <property type="match status" value="1"/>
</dbReference>
<dbReference type="SMART" id="SM00448">
    <property type="entry name" value="REC"/>
    <property type="match status" value="1"/>
</dbReference>
<dbReference type="AlphaFoldDB" id="G9YGL8"/>
<evidence type="ECO:0000259" key="2">
    <source>
        <dbReference type="PROSITE" id="PS50110"/>
    </source>
</evidence>
<dbReference type="InterPro" id="IPR007492">
    <property type="entry name" value="LytTR_DNA-bd_dom"/>
</dbReference>
<dbReference type="OrthoDB" id="9779387at2"/>
<dbReference type="GO" id="GO:0000156">
    <property type="term" value="F:phosphorelay response regulator activity"/>
    <property type="evidence" value="ECO:0007669"/>
    <property type="project" value="InterPro"/>
</dbReference>
<dbReference type="InterPro" id="IPR011006">
    <property type="entry name" value="CheY-like_superfamily"/>
</dbReference>
<protein>
    <submittedName>
        <fullName evidence="3">Response regulator receiver domain protein</fullName>
    </submittedName>
</protein>
<dbReference type="HOGENOM" id="CLU_000445_14_2_9"/>
<dbReference type="GO" id="GO:0003677">
    <property type="term" value="F:DNA binding"/>
    <property type="evidence" value="ECO:0007669"/>
    <property type="project" value="InterPro"/>
</dbReference>
<dbReference type="SMART" id="SM00850">
    <property type="entry name" value="LytTR"/>
    <property type="match status" value="1"/>
</dbReference>
<comment type="caution">
    <text evidence="3">The sequence shown here is derived from an EMBL/GenBank/DDBJ whole genome shotgun (WGS) entry which is preliminary data.</text>
</comment>
<dbReference type="EMBL" id="AGCJ01000023">
    <property type="protein sequence ID" value="EHM42240.1"/>
    <property type="molecule type" value="Genomic_DNA"/>
</dbReference>
<proteinExistence type="predicted"/>